<dbReference type="AlphaFoldDB" id="A0A6M4IK12"/>
<dbReference type="Gene3D" id="2.60.40.10">
    <property type="entry name" value="Immunoglobulins"/>
    <property type="match status" value="1"/>
</dbReference>
<dbReference type="InterPro" id="IPR014756">
    <property type="entry name" value="Ig_E-set"/>
</dbReference>
<keyword evidence="2" id="KW-1185">Reference proteome</keyword>
<dbReference type="Proteomes" id="UP000500938">
    <property type="component" value="Chromosome"/>
</dbReference>
<gene>
    <name evidence="1" type="ORF">HKW67_00995</name>
</gene>
<dbReference type="EMBL" id="CP053085">
    <property type="protein sequence ID" value="QJR34188.1"/>
    <property type="molecule type" value="Genomic_DNA"/>
</dbReference>
<evidence type="ECO:0000313" key="1">
    <source>
        <dbReference type="EMBL" id="QJR34188.1"/>
    </source>
</evidence>
<evidence type="ECO:0000313" key="2">
    <source>
        <dbReference type="Proteomes" id="UP000500938"/>
    </source>
</evidence>
<dbReference type="CDD" id="cd02859">
    <property type="entry name" value="E_set_AMPKbeta_like_N"/>
    <property type="match status" value="1"/>
</dbReference>
<reference evidence="1 2" key="1">
    <citation type="submission" date="2020-05" db="EMBL/GenBank/DDBJ databases">
        <title>Complete genome sequence of Gemmatimonas greenlandica TET16.</title>
        <authorList>
            <person name="Zeng Y."/>
        </authorList>
    </citation>
    <scope>NUCLEOTIDE SEQUENCE [LARGE SCALE GENOMIC DNA]</scope>
    <source>
        <strain evidence="1 2">TET16</strain>
    </source>
</reference>
<dbReference type="InterPro" id="IPR013783">
    <property type="entry name" value="Ig-like_fold"/>
</dbReference>
<dbReference type="KEGG" id="ggr:HKW67_00995"/>
<sequence>MTPARLLLSASHRRSLPSRGWALPRVFAPRALVPCALASLTFAPSLAAQVRGDAPIAPAATIGPVTDASTLSVLGIAALPDGTGNALTQRNDLWLGATQPLGRIGRVRLAALGTGNWRVPQGVGTDGQLEGTLALRARARVGEQRVWSAISYGHASVNGASPTADILGNAMPPISAGGLDLRAADTTVSRRVDVGAISRAEAGMMTNVAGMEFSFGFSVERATRTTTQTLTIDEPDAITMPTVGGFTRLVSNRTTRSLQRRDIATGIASLGFNTGPTTWLVSVTSPVATWISSDALAPKPSMLPTVASLAVVQPVTAWLSLVGAAATNAATVGGTALRDDLDNHRARSFAPVLAIGVRISRLPFRGTDGTPGGILAFETRTLGAVDSLAVEQGVSAPDGDTLRVVLLIDAPRAESVELMGDATEWTVTQMRRATNGRWRAELKLAPGMHRITVRADGGAWIAPPGLPMGNDDYGSPVGMITVRGKRR</sequence>
<name>A0A6M4IK12_9BACT</name>
<proteinExistence type="predicted"/>
<protein>
    <recommendedName>
        <fullName evidence="3">AMP-activated protein kinase glycogen-binding domain-containing protein</fullName>
    </recommendedName>
</protein>
<dbReference type="SUPFAM" id="SSF81296">
    <property type="entry name" value="E set domains"/>
    <property type="match status" value="1"/>
</dbReference>
<dbReference type="RefSeq" id="WP_171223614.1">
    <property type="nucleotide sequence ID" value="NZ_CP053085.1"/>
</dbReference>
<evidence type="ECO:0008006" key="3">
    <source>
        <dbReference type="Google" id="ProtNLM"/>
    </source>
</evidence>
<accession>A0A6M4IK12</accession>
<organism evidence="1 2">
    <name type="scientific">Gemmatimonas groenlandica</name>
    <dbReference type="NCBI Taxonomy" id="2732249"/>
    <lineage>
        <taxon>Bacteria</taxon>
        <taxon>Pseudomonadati</taxon>
        <taxon>Gemmatimonadota</taxon>
        <taxon>Gemmatimonadia</taxon>
        <taxon>Gemmatimonadales</taxon>
        <taxon>Gemmatimonadaceae</taxon>
        <taxon>Gemmatimonas</taxon>
    </lineage>
</organism>